<accession>A0A519BAC5</accession>
<organism evidence="4 5">
    <name type="scientific">Candidatus Acidulodesulfobacterium ferriphilum</name>
    <dbReference type="NCBI Taxonomy" id="2597223"/>
    <lineage>
        <taxon>Bacteria</taxon>
        <taxon>Deltaproteobacteria</taxon>
        <taxon>Candidatus Acidulodesulfobacterales</taxon>
        <taxon>Candidatus Acidulodesulfobacterium</taxon>
    </lineage>
</organism>
<keyword evidence="1" id="KW-1133">Transmembrane helix</keyword>
<dbReference type="Gene3D" id="2.40.30.170">
    <property type="match status" value="1"/>
</dbReference>
<dbReference type="PANTHER" id="PTHR30469">
    <property type="entry name" value="MULTIDRUG RESISTANCE PROTEIN MDTA"/>
    <property type="match status" value="1"/>
</dbReference>
<dbReference type="SUPFAM" id="SSF111369">
    <property type="entry name" value="HlyD-like secretion proteins"/>
    <property type="match status" value="2"/>
</dbReference>
<comment type="caution">
    <text evidence="4">The sequence shown here is derived from an EMBL/GenBank/DDBJ whole genome shotgun (WGS) entry which is preliminary data.</text>
</comment>
<dbReference type="Pfam" id="PF25954">
    <property type="entry name" value="Beta-barrel_RND_2"/>
    <property type="match status" value="1"/>
</dbReference>
<dbReference type="GO" id="GO:1990281">
    <property type="term" value="C:efflux pump complex"/>
    <property type="evidence" value="ECO:0007669"/>
    <property type="project" value="TreeGrafter"/>
</dbReference>
<dbReference type="PANTHER" id="PTHR30469:SF15">
    <property type="entry name" value="HLYD FAMILY OF SECRETION PROTEINS"/>
    <property type="match status" value="1"/>
</dbReference>
<keyword evidence="1" id="KW-0472">Membrane</keyword>
<dbReference type="EMBL" id="SGBD01000003">
    <property type="protein sequence ID" value="RZD14235.1"/>
    <property type="molecule type" value="Genomic_DNA"/>
</dbReference>
<evidence type="ECO:0000259" key="3">
    <source>
        <dbReference type="Pfam" id="PF25954"/>
    </source>
</evidence>
<feature type="domain" description="Multidrug resistance protein MdtA-like barrel-sandwich hybrid" evidence="2">
    <location>
        <begin position="67"/>
        <end position="280"/>
    </location>
</feature>
<dbReference type="Gene3D" id="1.10.287.470">
    <property type="entry name" value="Helix hairpin bin"/>
    <property type="match status" value="1"/>
</dbReference>
<evidence type="ECO:0000313" key="5">
    <source>
        <dbReference type="Proteomes" id="UP000320813"/>
    </source>
</evidence>
<keyword evidence="1" id="KW-0812">Transmembrane</keyword>
<dbReference type="PRINTS" id="PR01490">
    <property type="entry name" value="RTXTOXIND"/>
</dbReference>
<evidence type="ECO:0000313" key="4">
    <source>
        <dbReference type="EMBL" id="RZD14235.1"/>
    </source>
</evidence>
<feature type="domain" description="CusB-like beta-barrel" evidence="3">
    <location>
        <begin position="289"/>
        <end position="383"/>
    </location>
</feature>
<feature type="transmembrane region" description="Helical" evidence="1">
    <location>
        <begin position="28"/>
        <end position="50"/>
    </location>
</feature>
<dbReference type="Pfam" id="PF25917">
    <property type="entry name" value="BSH_RND"/>
    <property type="match status" value="1"/>
</dbReference>
<name>A0A519BAC5_9DELT</name>
<sequence length="388" mass="42896">MNGDNEKIGGNEDGGAFANNSKFTKKNIITASIILLLAIIGGVFVLRWYLFGLTHVYTEDAEIDGHIVSVSTQVPGNITAIYVYKNEHVKKGELIARISDSTYYPAMLQARANYKLAKAKLFSAGGSVAQFIGNSYNSYYLNKLAYRTALANLHKAKLTYKLDKKNYLRGLKLFKKEFITKQQFDTLKTQYLVSKQALISAVSSLGSAKRNYFESSYVKSVSFANKMTTLIPLKKAIKIAKAAYKTALANYKNTYIYSPINGVVTEKMSYIGEYITPGTPIVMENNPQRVWVTANAKETVIGNVKRGDPVKITVDSFPGKTFKGTVEFVGSVSTSKFALIPTNNPSGTFTKVTHRLPVRIKILNDKNHILKPGMMVEVTINTAADANK</sequence>
<dbReference type="Gene3D" id="2.40.50.100">
    <property type="match status" value="1"/>
</dbReference>
<evidence type="ECO:0000256" key="1">
    <source>
        <dbReference type="SAM" id="Phobius"/>
    </source>
</evidence>
<protein>
    <submittedName>
        <fullName evidence="4">HlyD family secretion protein</fullName>
    </submittedName>
</protein>
<dbReference type="AlphaFoldDB" id="A0A519BAC5"/>
<dbReference type="InterPro" id="IPR058625">
    <property type="entry name" value="MdtA-like_BSH"/>
</dbReference>
<reference evidence="4 5" key="1">
    <citation type="submission" date="2019-01" db="EMBL/GenBank/DDBJ databases">
        <title>Insights into ecological role of a new deltaproteobacterial order Candidatus Sinidesulfobacterales (Sva0485) by metagenomics and metatranscriptomics.</title>
        <authorList>
            <person name="Tan S."/>
            <person name="Liu J."/>
            <person name="Fang Y."/>
            <person name="Hedlund B.P."/>
            <person name="Lian Z.H."/>
            <person name="Huang L.Y."/>
            <person name="Li J.T."/>
            <person name="Huang L.N."/>
            <person name="Li W.J."/>
            <person name="Jiang H.C."/>
            <person name="Dong H.L."/>
            <person name="Shu W.S."/>
        </authorList>
    </citation>
    <scope>NUCLEOTIDE SEQUENCE [LARGE SCALE GENOMIC DNA]</scope>
    <source>
        <strain evidence="4">AP3</strain>
    </source>
</reference>
<dbReference type="GO" id="GO:0015562">
    <property type="term" value="F:efflux transmembrane transporter activity"/>
    <property type="evidence" value="ECO:0007669"/>
    <property type="project" value="TreeGrafter"/>
</dbReference>
<evidence type="ECO:0000259" key="2">
    <source>
        <dbReference type="Pfam" id="PF25917"/>
    </source>
</evidence>
<dbReference type="Proteomes" id="UP000320813">
    <property type="component" value="Unassembled WGS sequence"/>
</dbReference>
<proteinExistence type="predicted"/>
<dbReference type="InterPro" id="IPR058792">
    <property type="entry name" value="Beta-barrel_RND_2"/>
</dbReference>
<gene>
    <name evidence="4" type="ORF">EVJ47_06090</name>
</gene>